<evidence type="ECO:0008006" key="4">
    <source>
        <dbReference type="Google" id="ProtNLM"/>
    </source>
</evidence>
<feature type="signal peptide" evidence="1">
    <location>
        <begin position="1"/>
        <end position="20"/>
    </location>
</feature>
<dbReference type="Proteomes" id="UP000566663">
    <property type="component" value="Unassembled WGS sequence"/>
</dbReference>
<protein>
    <recommendedName>
        <fullName evidence="4">Lipoprotein</fullName>
    </recommendedName>
</protein>
<feature type="chain" id="PRO_5031278445" description="Lipoprotein" evidence="1">
    <location>
        <begin position="21"/>
        <end position="138"/>
    </location>
</feature>
<reference evidence="2 3" key="1">
    <citation type="submission" date="2020-08" db="EMBL/GenBank/DDBJ databases">
        <title>Genomic Encyclopedia of Type Strains, Phase IV (KMG-IV): sequencing the most valuable type-strain genomes for metagenomic binning, comparative biology and taxonomic classification.</title>
        <authorList>
            <person name="Goeker M."/>
        </authorList>
    </citation>
    <scope>NUCLEOTIDE SEQUENCE [LARGE SCALE GENOMIC DNA]</scope>
    <source>
        <strain evidence="2 3">DSM 25335</strain>
    </source>
</reference>
<evidence type="ECO:0000313" key="2">
    <source>
        <dbReference type="EMBL" id="MBB5293053.1"/>
    </source>
</evidence>
<evidence type="ECO:0000313" key="3">
    <source>
        <dbReference type="Proteomes" id="UP000566663"/>
    </source>
</evidence>
<dbReference type="EMBL" id="JACHFZ010000006">
    <property type="protein sequence ID" value="MBB5293053.1"/>
    <property type="molecule type" value="Genomic_DNA"/>
</dbReference>
<organism evidence="2 3">
    <name type="scientific">Brevundimonas basaltis</name>
    <dbReference type="NCBI Taxonomy" id="472166"/>
    <lineage>
        <taxon>Bacteria</taxon>
        <taxon>Pseudomonadati</taxon>
        <taxon>Pseudomonadota</taxon>
        <taxon>Alphaproteobacteria</taxon>
        <taxon>Caulobacterales</taxon>
        <taxon>Caulobacteraceae</taxon>
        <taxon>Brevundimonas</taxon>
    </lineage>
</organism>
<gene>
    <name evidence="2" type="ORF">HNQ67_002598</name>
</gene>
<name>A0A7W8MH94_9CAUL</name>
<dbReference type="AlphaFoldDB" id="A0A7W8MH94"/>
<sequence length="138" mass="14485">MTRLLTYPAVTAAVALTASCAPNGGMGMPAAAGPEHQCFYGDQVRNFRAGGVGQLYIRSIRNQVFELNSSGGCTDLDFTHRLAITPDVGGLAGGRICTGDWARITLPASSAPVRSCRARVSRVLTEAEIAALPDAHRP</sequence>
<proteinExistence type="predicted"/>
<keyword evidence="3" id="KW-1185">Reference proteome</keyword>
<evidence type="ECO:0000256" key="1">
    <source>
        <dbReference type="SAM" id="SignalP"/>
    </source>
</evidence>
<dbReference type="RefSeq" id="WP_183256071.1">
    <property type="nucleotide sequence ID" value="NZ_BAAAFF010000005.1"/>
</dbReference>
<keyword evidence="1" id="KW-0732">Signal</keyword>
<dbReference type="PROSITE" id="PS51257">
    <property type="entry name" value="PROKAR_LIPOPROTEIN"/>
    <property type="match status" value="1"/>
</dbReference>
<comment type="caution">
    <text evidence="2">The sequence shown here is derived from an EMBL/GenBank/DDBJ whole genome shotgun (WGS) entry which is preliminary data.</text>
</comment>
<accession>A0A7W8MH94</accession>